<evidence type="ECO:0000259" key="3">
    <source>
        <dbReference type="PROSITE" id="PS50894"/>
    </source>
</evidence>
<evidence type="ECO:0000313" key="5">
    <source>
        <dbReference type="Proteomes" id="UP001526246"/>
    </source>
</evidence>
<feature type="domain" description="HPt" evidence="3">
    <location>
        <begin position="19"/>
        <end position="115"/>
    </location>
</feature>
<reference evidence="4 5" key="1">
    <citation type="submission" date="2022-10" db="EMBL/GenBank/DDBJ databases">
        <title>Sphingomonas sp.</title>
        <authorList>
            <person name="Jin C."/>
        </authorList>
    </citation>
    <scope>NUCLEOTIDE SEQUENCE [LARGE SCALE GENOMIC DNA]</scope>
    <source>
        <strain evidence="4 5">BN140010</strain>
    </source>
</reference>
<dbReference type="InterPro" id="IPR036641">
    <property type="entry name" value="HPT_dom_sf"/>
</dbReference>
<evidence type="ECO:0000313" key="4">
    <source>
        <dbReference type="EMBL" id="MCW3797677.1"/>
    </source>
</evidence>
<organism evidence="4 5">
    <name type="scientific">Sphingomonas arvum</name>
    <dbReference type="NCBI Taxonomy" id="2992113"/>
    <lineage>
        <taxon>Bacteria</taxon>
        <taxon>Pseudomonadati</taxon>
        <taxon>Pseudomonadota</taxon>
        <taxon>Alphaproteobacteria</taxon>
        <taxon>Sphingomonadales</taxon>
        <taxon>Sphingomonadaceae</taxon>
        <taxon>Sphingomonas</taxon>
    </lineage>
</organism>
<sequence length="124" mass="12564">MAEQLIDMAQLDEIRAVLGEERTAGLVALYLAELASDRADLRAALGRCDLAGAAAAAHSIAGASLNIGGRAVASAARMLQMVLDPRAHQGATALHHALRQLDAAAAETASALAPACQCEPLAAA</sequence>
<dbReference type="Pfam" id="PF01627">
    <property type="entry name" value="Hpt"/>
    <property type="match status" value="1"/>
</dbReference>
<dbReference type="InterPro" id="IPR008207">
    <property type="entry name" value="Sig_transdc_His_kin_Hpt_dom"/>
</dbReference>
<gene>
    <name evidence="4" type="ORF">OMW55_07660</name>
</gene>
<dbReference type="RefSeq" id="WP_264882137.1">
    <property type="nucleotide sequence ID" value="NZ_JAPDOB010000002.1"/>
</dbReference>
<keyword evidence="2" id="KW-0597">Phosphoprotein</keyword>
<dbReference type="Gene3D" id="1.20.120.160">
    <property type="entry name" value="HPT domain"/>
    <property type="match status" value="1"/>
</dbReference>
<proteinExistence type="predicted"/>
<accession>A0ABT3JF23</accession>
<protein>
    <submittedName>
        <fullName evidence="4">Hpt domain-containing protein</fullName>
    </submittedName>
</protein>
<dbReference type="SUPFAM" id="SSF47226">
    <property type="entry name" value="Histidine-containing phosphotransfer domain, HPT domain"/>
    <property type="match status" value="1"/>
</dbReference>
<dbReference type="PROSITE" id="PS50894">
    <property type="entry name" value="HPT"/>
    <property type="match status" value="1"/>
</dbReference>
<dbReference type="EMBL" id="JAPDOB010000002">
    <property type="protein sequence ID" value="MCW3797677.1"/>
    <property type="molecule type" value="Genomic_DNA"/>
</dbReference>
<comment type="caution">
    <text evidence="4">The sequence shown here is derived from an EMBL/GenBank/DDBJ whole genome shotgun (WGS) entry which is preliminary data.</text>
</comment>
<feature type="modified residue" description="Phosphohistidine" evidence="2">
    <location>
        <position position="58"/>
    </location>
</feature>
<evidence type="ECO:0000256" key="2">
    <source>
        <dbReference type="PROSITE-ProRule" id="PRU00110"/>
    </source>
</evidence>
<evidence type="ECO:0000256" key="1">
    <source>
        <dbReference type="ARBA" id="ARBA00023012"/>
    </source>
</evidence>
<keyword evidence="1" id="KW-0902">Two-component regulatory system</keyword>
<name>A0ABT3JF23_9SPHN</name>
<dbReference type="Proteomes" id="UP001526246">
    <property type="component" value="Unassembled WGS sequence"/>
</dbReference>
<keyword evidence="5" id="KW-1185">Reference proteome</keyword>